<gene>
    <name evidence="1" type="ORF">HRV97_03230</name>
</gene>
<proteinExistence type="predicted"/>
<evidence type="ECO:0000313" key="2">
    <source>
        <dbReference type="Proteomes" id="UP000621447"/>
    </source>
</evidence>
<reference evidence="1 2" key="1">
    <citation type="submission" date="2020-06" db="EMBL/GenBank/DDBJ databases">
        <title>Sphingomonas hominis sp. nov., a member of the Sphingomonas, isolated from the hair of a 22-year-old girl.</title>
        <authorList>
            <person name="Zhang D.-F."/>
            <person name="Cui X.-W."/>
        </authorList>
    </citation>
    <scope>NUCLEOTIDE SEQUENCE [LARGE SCALE GENOMIC DNA]</scope>
    <source>
        <strain evidence="1 2">HHU CXW</strain>
    </source>
</reference>
<evidence type="ECO:0000313" key="1">
    <source>
        <dbReference type="EMBL" id="NTS64174.1"/>
    </source>
</evidence>
<dbReference type="Proteomes" id="UP000621447">
    <property type="component" value="Unassembled WGS sequence"/>
</dbReference>
<keyword evidence="2" id="KW-1185">Reference proteome</keyword>
<organism evidence="1 2">
    <name type="scientific">Sphingomonas hominis</name>
    <dbReference type="NCBI Taxonomy" id="2741495"/>
    <lineage>
        <taxon>Bacteria</taxon>
        <taxon>Pseudomonadati</taxon>
        <taxon>Pseudomonadota</taxon>
        <taxon>Alphaproteobacteria</taxon>
        <taxon>Sphingomonadales</taxon>
        <taxon>Sphingomonadaceae</taxon>
        <taxon>Sphingomonas</taxon>
    </lineage>
</organism>
<sequence>MKEYKVMSQKDKWFSRKFDPEALEQGLNAYAAQGWEVISVATASIPGLGGNREEMIVVLEREK</sequence>
<dbReference type="InterPro" id="IPR025234">
    <property type="entry name" value="YjzH-like"/>
</dbReference>
<protein>
    <submittedName>
        <fullName evidence="1">DUF4177 domain-containing protein</fullName>
    </submittedName>
</protein>
<name>A0ABX2JEY5_9SPHN</name>
<dbReference type="RefSeq" id="WP_174192223.1">
    <property type="nucleotide sequence ID" value="NZ_JABULH010000001.1"/>
</dbReference>
<dbReference type="EMBL" id="JABULH010000001">
    <property type="protein sequence ID" value="NTS64174.1"/>
    <property type="molecule type" value="Genomic_DNA"/>
</dbReference>
<dbReference type="Pfam" id="PF13783">
    <property type="entry name" value="DUF4177"/>
    <property type="match status" value="1"/>
</dbReference>
<comment type="caution">
    <text evidence="1">The sequence shown here is derived from an EMBL/GenBank/DDBJ whole genome shotgun (WGS) entry which is preliminary data.</text>
</comment>
<accession>A0ABX2JEY5</accession>